<name>A0A410RK81_CORCK</name>
<sequence>MALARGIMAHDDLAAGRRGRLFAEVGFPSVLADSVVYRPECATLPKWVAFRDWLVREASARQALTDRT</sequence>
<organism evidence="1 2">
    <name type="scientific">Corallococcus coralloides</name>
    <name type="common">Myxococcus coralloides</name>
    <dbReference type="NCBI Taxonomy" id="184914"/>
    <lineage>
        <taxon>Bacteria</taxon>
        <taxon>Pseudomonadati</taxon>
        <taxon>Myxococcota</taxon>
        <taxon>Myxococcia</taxon>
        <taxon>Myxococcales</taxon>
        <taxon>Cystobacterineae</taxon>
        <taxon>Myxococcaceae</taxon>
        <taxon>Corallococcus</taxon>
    </lineage>
</organism>
<dbReference type="AlphaFoldDB" id="A0A410RK81"/>
<proteinExistence type="predicted"/>
<reference evidence="1 2" key="1">
    <citation type="submission" date="2018-12" db="EMBL/GenBank/DDBJ databases">
        <title>Complete Genome Sequence of the Corallopyronin A producing Myxobacterium Corallococcus coralloides B035.</title>
        <authorList>
            <person name="Bouhired S.M."/>
            <person name="Rupp O."/>
            <person name="Blom J."/>
            <person name="Schaeberle T.F."/>
            <person name="Kehraus S."/>
            <person name="Schiefer A."/>
            <person name="Pfarr K."/>
            <person name="Goesmann A."/>
            <person name="Hoerauf A."/>
            <person name="Koenig G.M."/>
        </authorList>
    </citation>
    <scope>NUCLEOTIDE SEQUENCE [LARGE SCALE GENOMIC DNA]</scope>
    <source>
        <strain evidence="1 2">B035</strain>
    </source>
</reference>
<dbReference type="EMBL" id="CP034669">
    <property type="protein sequence ID" value="QAT82331.1"/>
    <property type="molecule type" value="Genomic_DNA"/>
</dbReference>
<protein>
    <submittedName>
        <fullName evidence="1">LysR family transcriptional regulator</fullName>
    </submittedName>
</protein>
<evidence type="ECO:0000313" key="2">
    <source>
        <dbReference type="Proteomes" id="UP000288758"/>
    </source>
</evidence>
<evidence type="ECO:0000313" key="1">
    <source>
        <dbReference type="EMBL" id="QAT82331.1"/>
    </source>
</evidence>
<dbReference type="Proteomes" id="UP000288758">
    <property type="component" value="Chromosome"/>
</dbReference>
<gene>
    <name evidence="1" type="primary">gcvA</name>
    <name evidence="1" type="ORF">EJ065_0726</name>
</gene>
<accession>A0A410RK81</accession>
<dbReference type="RefSeq" id="WP_240672709.1">
    <property type="nucleotide sequence ID" value="NZ_CP034669.1"/>
</dbReference>